<dbReference type="STRING" id="214095.RU97_GL002406"/>
<dbReference type="GO" id="GO:0030246">
    <property type="term" value="F:carbohydrate binding"/>
    <property type="evidence" value="ECO:0007669"/>
    <property type="project" value="UniProtKB-ARBA"/>
</dbReference>
<dbReference type="InterPro" id="IPR028082">
    <property type="entry name" value="Peripla_BP_I"/>
</dbReference>
<keyword evidence="7" id="KW-1185">Reference proteome</keyword>
<dbReference type="RefSeq" id="WP_067395071.1">
    <property type="nucleotide sequence ID" value="NZ_JXKH01000006.1"/>
</dbReference>
<organism evidence="6 7">
    <name type="scientific">Enterococcus canis</name>
    <dbReference type="NCBI Taxonomy" id="214095"/>
    <lineage>
        <taxon>Bacteria</taxon>
        <taxon>Bacillati</taxon>
        <taxon>Bacillota</taxon>
        <taxon>Bacilli</taxon>
        <taxon>Lactobacillales</taxon>
        <taxon>Enterococcaceae</taxon>
        <taxon>Enterococcus</taxon>
    </lineage>
</organism>
<accession>A0A1L8RDK5</accession>
<dbReference type="GO" id="GO:0030313">
    <property type="term" value="C:cell envelope"/>
    <property type="evidence" value="ECO:0007669"/>
    <property type="project" value="UniProtKB-SubCell"/>
</dbReference>
<evidence type="ECO:0000259" key="5">
    <source>
        <dbReference type="Pfam" id="PF13407"/>
    </source>
</evidence>
<feature type="chain" id="PRO_5009879767" evidence="4">
    <location>
        <begin position="21"/>
        <end position="325"/>
    </location>
</feature>
<dbReference type="AlphaFoldDB" id="A0A1L8RDK5"/>
<evidence type="ECO:0000256" key="2">
    <source>
        <dbReference type="ARBA" id="ARBA00007639"/>
    </source>
</evidence>
<reference evidence="6 7" key="1">
    <citation type="submission" date="2014-12" db="EMBL/GenBank/DDBJ databases">
        <title>Draft genome sequences of 29 type strains of Enterococci.</title>
        <authorList>
            <person name="Zhong Z."/>
            <person name="Sun Z."/>
            <person name="Liu W."/>
            <person name="Zhang W."/>
            <person name="Zhang H."/>
        </authorList>
    </citation>
    <scope>NUCLEOTIDE SEQUENCE [LARGE SCALE GENOMIC DNA]</scope>
    <source>
        <strain evidence="6 7">DSM 17029</strain>
    </source>
</reference>
<evidence type="ECO:0000256" key="4">
    <source>
        <dbReference type="SAM" id="SignalP"/>
    </source>
</evidence>
<protein>
    <submittedName>
        <fullName evidence="6">LacI family transcriptional regulator</fullName>
    </submittedName>
</protein>
<name>A0A1L8RDK5_9ENTE</name>
<evidence type="ECO:0000313" key="6">
    <source>
        <dbReference type="EMBL" id="OJG17860.1"/>
    </source>
</evidence>
<sequence>MKYLKYLLLLLLFFTGCAQSTTEEEPPLIIGFSQSGTESNWRKAHTHSIVNELEKNHYQVLYRNGFMNQERQIQDIRTFIAYKVDMIVFTPLTETGWEPVLKEAKQAGIPVIIVDRQIQISDDSLYETHIGPSFKAEGHRAGIFVNNFFKESDDPDIRILELSGLADASPTILRSAGFREWIARDKRMQVVDTIYGDFIRMKGQDQMRDYLQHHDLNEIDVLFSHNDEMTHGAMEAIKEAGLIPGKDIIIVTIDGQNDMVQKLRSGQVNCIVECNPDVGFDVANTINRYFAGFYGENNQRMPKEIYIYESVFTEQNMDSIPTRNY</sequence>
<evidence type="ECO:0000256" key="1">
    <source>
        <dbReference type="ARBA" id="ARBA00004196"/>
    </source>
</evidence>
<gene>
    <name evidence="6" type="ORF">RU97_GL002406</name>
</gene>
<dbReference type="Gene3D" id="3.40.50.2300">
    <property type="match status" value="2"/>
</dbReference>
<dbReference type="PANTHER" id="PTHR46847">
    <property type="entry name" value="D-ALLOSE-BINDING PERIPLASMIC PROTEIN-RELATED"/>
    <property type="match status" value="1"/>
</dbReference>
<comment type="subcellular location">
    <subcellularLocation>
        <location evidence="1">Cell envelope</location>
    </subcellularLocation>
</comment>
<feature type="domain" description="Periplasmic binding protein" evidence="5">
    <location>
        <begin position="30"/>
        <end position="280"/>
    </location>
</feature>
<dbReference type="PANTHER" id="PTHR46847:SF3">
    <property type="entry name" value="GALACTOFURANOSE-BINDING PROTEIN YTFQ"/>
    <property type="match status" value="1"/>
</dbReference>
<feature type="signal peptide" evidence="4">
    <location>
        <begin position="1"/>
        <end position="20"/>
    </location>
</feature>
<dbReference type="InterPro" id="IPR025997">
    <property type="entry name" value="SBP_2_dom"/>
</dbReference>
<dbReference type="Proteomes" id="UP000181884">
    <property type="component" value="Unassembled WGS sequence"/>
</dbReference>
<evidence type="ECO:0000256" key="3">
    <source>
        <dbReference type="ARBA" id="ARBA00022729"/>
    </source>
</evidence>
<dbReference type="PROSITE" id="PS51257">
    <property type="entry name" value="PROKAR_LIPOPROTEIN"/>
    <property type="match status" value="1"/>
</dbReference>
<dbReference type="SUPFAM" id="SSF53822">
    <property type="entry name" value="Periplasmic binding protein-like I"/>
    <property type="match status" value="1"/>
</dbReference>
<dbReference type="Pfam" id="PF13407">
    <property type="entry name" value="Peripla_BP_4"/>
    <property type="match status" value="1"/>
</dbReference>
<comment type="similarity">
    <text evidence="2">Belongs to the bacterial solute-binding protein 2 family.</text>
</comment>
<keyword evidence="3 4" id="KW-0732">Signal</keyword>
<comment type="caution">
    <text evidence="6">The sequence shown here is derived from an EMBL/GenBank/DDBJ whole genome shotgun (WGS) entry which is preliminary data.</text>
</comment>
<dbReference type="CDD" id="cd06309">
    <property type="entry name" value="PBP1_galactofuranose_YtfQ-like"/>
    <property type="match status" value="1"/>
</dbReference>
<dbReference type="EMBL" id="JXKH01000006">
    <property type="protein sequence ID" value="OJG17860.1"/>
    <property type="molecule type" value="Genomic_DNA"/>
</dbReference>
<evidence type="ECO:0000313" key="7">
    <source>
        <dbReference type="Proteomes" id="UP000181884"/>
    </source>
</evidence>
<proteinExistence type="inferred from homology"/>